<keyword evidence="3" id="KW-0949">S-adenosyl-L-methionine</keyword>
<evidence type="ECO:0000256" key="4">
    <source>
        <dbReference type="ARBA" id="ARBA00022723"/>
    </source>
</evidence>
<feature type="domain" description="Radical SAM core" evidence="8">
    <location>
        <begin position="47"/>
        <end position="271"/>
    </location>
</feature>
<dbReference type="Proteomes" id="UP000000345">
    <property type="component" value="Chromosome"/>
</dbReference>
<dbReference type="HOGENOM" id="CLU_033172_0_0_2"/>
<evidence type="ECO:0000256" key="6">
    <source>
        <dbReference type="ARBA" id="ARBA00023014"/>
    </source>
</evidence>
<keyword evidence="2" id="KW-0004">4Fe-4S</keyword>
<dbReference type="SFLD" id="SFLDG01279">
    <property type="entry name" value="HMD_cofactor_maturase_(HmdB-li"/>
    <property type="match status" value="1"/>
</dbReference>
<keyword evidence="5" id="KW-0408">Iron</keyword>
<evidence type="ECO:0000256" key="3">
    <source>
        <dbReference type="ARBA" id="ARBA00022691"/>
    </source>
</evidence>
<dbReference type="Pfam" id="PF04055">
    <property type="entry name" value="Radical_SAM"/>
    <property type="match status" value="1"/>
</dbReference>
<dbReference type="GO" id="GO:0004076">
    <property type="term" value="F:biotin synthase activity"/>
    <property type="evidence" value="ECO:0007669"/>
    <property type="project" value="InterPro"/>
</dbReference>
<evidence type="ECO:0000256" key="1">
    <source>
        <dbReference type="ARBA" id="ARBA00001966"/>
    </source>
</evidence>
<dbReference type="Gene3D" id="3.20.20.70">
    <property type="entry name" value="Aldolase class I"/>
    <property type="match status" value="1"/>
</dbReference>
<dbReference type="InterPro" id="IPR006638">
    <property type="entry name" value="Elp3/MiaA/NifB-like_rSAM"/>
</dbReference>
<dbReference type="CDD" id="cd01335">
    <property type="entry name" value="Radical_SAM"/>
    <property type="match status" value="1"/>
</dbReference>
<dbReference type="InterPro" id="IPR013785">
    <property type="entry name" value="Aldolase_TIM"/>
</dbReference>
<reference evidence="9 10" key="2">
    <citation type="journal article" date="2010" name="J. Bacteriol.">
        <title>Complete genome sequence of Methanothermobacter marburgensis, a methanoarchaeon model organism.</title>
        <authorList>
            <person name="Liesegang H."/>
            <person name="Kaster A.K."/>
            <person name="Wiezer A."/>
            <person name="Goenrich M."/>
            <person name="Wollherr A."/>
            <person name="Seedorf H."/>
            <person name="Gottschalk G."/>
            <person name="Thauer R.K."/>
        </authorList>
    </citation>
    <scope>NUCLEOTIDE SEQUENCE [LARGE SCALE GENOMIC DNA]</scope>
    <source>
        <strain evidence="10">ATCC BAA-927 / DSM 2133 / JCM 14651 / NBRC 100331 / OCM 82 / Marburg</strain>
    </source>
</reference>
<evidence type="ECO:0000313" key="9">
    <source>
        <dbReference type="EMBL" id="ADL59106.1"/>
    </source>
</evidence>
<dbReference type="PaxDb" id="79929-MTBMA_c15270"/>
<dbReference type="SFLD" id="SFLDS00029">
    <property type="entry name" value="Radical_SAM"/>
    <property type="match status" value="1"/>
</dbReference>
<dbReference type="PROSITE" id="PS51918">
    <property type="entry name" value="RADICAL_SAM"/>
    <property type="match status" value="1"/>
</dbReference>
<dbReference type="SMART" id="SM00729">
    <property type="entry name" value="Elp3"/>
    <property type="match status" value="1"/>
</dbReference>
<dbReference type="InterPro" id="IPR058240">
    <property type="entry name" value="rSAM_sf"/>
</dbReference>
<gene>
    <name evidence="9" type="primary">hcgA</name>
    <name evidence="9" type="ordered locus">MTBMA_c15270</name>
</gene>
<keyword evidence="10" id="KW-1185">Reference proteome</keyword>
<dbReference type="InterPro" id="IPR023858">
    <property type="entry name" value="HcgA-like"/>
</dbReference>
<proteinExistence type="predicted"/>
<reference key="1">
    <citation type="submission" date="2009-08" db="EMBL/GenBank/DDBJ databases">
        <title>The genome sequence of Methanothermobacter marburgensis.</title>
        <authorList>
            <person name="Kaster A."/>
            <person name="Seedorf H."/>
            <person name="Goenrich M."/>
            <person name="Wiezer A."/>
            <person name="Liesegang H."/>
            <person name="Thauer R."/>
            <person name="Gottschalk G."/>
        </authorList>
    </citation>
    <scope>NUCLEOTIDE SEQUENCE</scope>
    <source>
        <strain>Marburg</strain>
    </source>
</reference>
<dbReference type="SUPFAM" id="SSF102114">
    <property type="entry name" value="Radical SAM enzymes"/>
    <property type="match status" value="1"/>
</dbReference>
<comment type="cofactor">
    <cofactor evidence="1">
        <name>[4Fe-4S] cluster</name>
        <dbReference type="ChEBI" id="CHEBI:49883"/>
    </cofactor>
</comment>
<dbReference type="InterPro" id="IPR002684">
    <property type="entry name" value="Biotin_synth/BioAB"/>
</dbReference>
<dbReference type="AlphaFoldDB" id="D9PY08"/>
<dbReference type="SMART" id="SM00876">
    <property type="entry name" value="BATS"/>
    <property type="match status" value="1"/>
</dbReference>
<dbReference type="GO" id="GO:0009102">
    <property type="term" value="P:biotin biosynthetic process"/>
    <property type="evidence" value="ECO:0007669"/>
    <property type="project" value="InterPro"/>
</dbReference>
<organism evidence="9 10">
    <name type="scientific">Methanothermobacter marburgensis (strain ATCC BAA-927 / DSM 2133 / JCM 14651 / NBRC 100331 / OCM 82 / Marburg)</name>
    <name type="common">Methanobacterium thermoautotrophicum</name>
    <dbReference type="NCBI Taxonomy" id="79929"/>
    <lineage>
        <taxon>Archaea</taxon>
        <taxon>Methanobacteriati</taxon>
        <taxon>Methanobacteriota</taxon>
        <taxon>Methanomada group</taxon>
        <taxon>Methanobacteria</taxon>
        <taxon>Methanobacteriales</taxon>
        <taxon>Methanobacteriaceae</taxon>
        <taxon>Methanothermobacter</taxon>
    </lineage>
</organism>
<dbReference type="KEGG" id="mmg:MTBMA_c15270"/>
<comment type="cofactor">
    <cofactor evidence="7">
        <name>[2Fe-2S] cluster</name>
        <dbReference type="ChEBI" id="CHEBI:190135"/>
    </cofactor>
</comment>
<dbReference type="InterPro" id="IPR010722">
    <property type="entry name" value="BATS_dom"/>
</dbReference>
<dbReference type="SFLD" id="SFLDG01060">
    <property type="entry name" value="BATS_domain_containing"/>
    <property type="match status" value="1"/>
</dbReference>
<dbReference type="STRING" id="79929.MTBMA_c15270"/>
<dbReference type="PANTHER" id="PTHR22976">
    <property type="entry name" value="BIOTIN SYNTHASE"/>
    <property type="match status" value="1"/>
</dbReference>
<evidence type="ECO:0000256" key="5">
    <source>
        <dbReference type="ARBA" id="ARBA00023004"/>
    </source>
</evidence>
<dbReference type="PATRIC" id="fig|79929.8.peg.1480"/>
<keyword evidence="6" id="KW-0411">Iron-sulfur</keyword>
<sequence>MDKILKKAADGCPLDDNEVIQLFQIKDPKDFALLMETAFSIMKERRGVIKLTSTVHITNMCQVRPRCGYCGFAAGTSRDGYYSSFFKTDDEILEAARIIEKSGIPRVSCSGAHGFNGEHAVKAAEIVKENTSLELLINVGSDLNRASVEKLADYSTDTVCCNLETVNRGLFRRVKPGERIEDRIRICELVCESGMELSSGLLIGLGESYADRLAHLRFLGEFETLGEIPIMGFNPYPGTPMENHPPCPLDEQMKTIAITRIMYPDIRITVPTPTIGPENVRFSLMAGADNLATVIPDGYPYDVKGVGSPRYGNLNDVLRVVNELGLKPQISANPAADGVALL</sequence>
<dbReference type="PANTHER" id="PTHR22976:SF2">
    <property type="entry name" value="BIOTIN SYNTHASE, MITOCHONDRIAL"/>
    <property type="match status" value="1"/>
</dbReference>
<evidence type="ECO:0000256" key="2">
    <source>
        <dbReference type="ARBA" id="ARBA00022485"/>
    </source>
</evidence>
<dbReference type="GO" id="GO:0051539">
    <property type="term" value="F:4 iron, 4 sulfur cluster binding"/>
    <property type="evidence" value="ECO:0007669"/>
    <property type="project" value="UniProtKB-KW"/>
</dbReference>
<dbReference type="NCBIfam" id="TIGR03957">
    <property type="entry name" value="rSAM_HmdB"/>
    <property type="match status" value="1"/>
</dbReference>
<dbReference type="GO" id="GO:0046872">
    <property type="term" value="F:metal ion binding"/>
    <property type="evidence" value="ECO:0007669"/>
    <property type="project" value="UniProtKB-KW"/>
</dbReference>
<evidence type="ECO:0000313" key="10">
    <source>
        <dbReference type="Proteomes" id="UP000000345"/>
    </source>
</evidence>
<dbReference type="SFLD" id="SFLDF00330">
    <property type="entry name" value="HMD_cofactor_maturase_(HmdB-li"/>
    <property type="match status" value="1"/>
</dbReference>
<dbReference type="Pfam" id="PF06968">
    <property type="entry name" value="BATS"/>
    <property type="match status" value="1"/>
</dbReference>
<evidence type="ECO:0000259" key="8">
    <source>
        <dbReference type="PROSITE" id="PS51918"/>
    </source>
</evidence>
<dbReference type="InterPro" id="IPR007197">
    <property type="entry name" value="rSAM"/>
</dbReference>
<keyword evidence="4" id="KW-0479">Metal-binding</keyword>
<dbReference type="GO" id="GO:0051537">
    <property type="term" value="F:2 iron, 2 sulfur cluster binding"/>
    <property type="evidence" value="ECO:0007669"/>
    <property type="project" value="TreeGrafter"/>
</dbReference>
<accession>D9PY08</accession>
<protein>
    <submittedName>
        <fullName evidence="9">Hmd co-occurring protein HcgA</fullName>
    </submittedName>
</protein>
<evidence type="ECO:0000256" key="7">
    <source>
        <dbReference type="ARBA" id="ARBA00034078"/>
    </source>
</evidence>
<dbReference type="EMBL" id="CP001710">
    <property type="protein sequence ID" value="ADL59106.1"/>
    <property type="molecule type" value="Genomic_DNA"/>
</dbReference>
<name>D9PY08_METTM</name>